<reference evidence="2" key="1">
    <citation type="submission" date="2018-11" db="EMBL/GenBank/DDBJ databases">
        <title>A distinct lineage of giant viruses engineers rhodopsin photosystems in predatory marine eukaryotes.</title>
        <authorList>
            <person name="Needham D.M."/>
            <person name="Yoshizawa S."/>
            <person name="Hosaka T."/>
            <person name="Poirier C."/>
            <person name="Choi C.-J."/>
            <person name="Hehenberger E."/>
            <person name="Irwin N.A.T."/>
            <person name="Wilken S."/>
            <person name="Yung C.-M."/>
            <person name="Bachy C."/>
            <person name="Kurihara R."/>
            <person name="Nakajima Y."/>
            <person name="Kojima K."/>
            <person name="Kimura-Someya T."/>
            <person name="Leonard G."/>
            <person name="Malmstrom R.R."/>
            <person name="Mende D."/>
            <person name="Olson D.K."/>
            <person name="Sudo Y."/>
            <person name="Sudek S."/>
            <person name="Richards T.A."/>
            <person name="DeLong E.F."/>
            <person name="Keeling P.J."/>
            <person name="Santoro A.E."/>
            <person name="Shirouzu M."/>
            <person name="Iwasaki W."/>
            <person name="Worden A.Z."/>
        </authorList>
    </citation>
    <scope>NUCLEOTIDE SEQUENCE</scope>
</reference>
<keyword evidence="1" id="KW-1133">Transmembrane helix</keyword>
<protein>
    <submittedName>
        <fullName evidence="2">Uncharacterized protein</fullName>
    </submittedName>
</protein>
<keyword evidence="1" id="KW-0472">Membrane</keyword>
<sequence length="211" mass="25234">MIKIYILIVFIISIYTLNYIFIKRTNDSYEIIQKYKPDRNQIVNLVNNKSPLVLLGIIEDWFIYDENDKIDHKKLTKDVLNDNTRILNNVLTIKKSYIINFYKNNQSKLIQENNVRHFLCLLEGNISVYLFNPKQNIEYDINNGIKESKYSFWNEEKEKLKDTNFIEIKLDKEQILYIPYGWWYCFKSNEESLILDINSNTILTAPLSLIL</sequence>
<dbReference type="Gene3D" id="2.60.120.650">
    <property type="entry name" value="Cupin"/>
    <property type="match status" value="1"/>
</dbReference>
<proteinExistence type="predicted"/>
<name>A0A5B8HV21_9VIRU</name>
<evidence type="ECO:0000256" key="1">
    <source>
        <dbReference type="SAM" id="Phobius"/>
    </source>
</evidence>
<accession>A0A5B8HV21</accession>
<dbReference type="EMBL" id="MK250085">
    <property type="protein sequence ID" value="QDY51829.1"/>
    <property type="molecule type" value="Genomic_DNA"/>
</dbReference>
<gene>
    <name evidence="2" type="ORF">1_214</name>
</gene>
<evidence type="ECO:0000313" key="2">
    <source>
        <dbReference type="EMBL" id="QDY51829.1"/>
    </source>
</evidence>
<organism evidence="2">
    <name type="scientific">Mimiviridae sp. ChoanoV1</name>
    <dbReference type="NCBI Taxonomy" id="2596887"/>
    <lineage>
        <taxon>Viruses</taxon>
        <taxon>Varidnaviria</taxon>
        <taxon>Bamfordvirae</taxon>
        <taxon>Nucleocytoviricota</taxon>
        <taxon>Megaviricetes</taxon>
        <taxon>Imitervirales</taxon>
        <taxon>Schizomimiviridae</taxon>
    </lineage>
</organism>
<keyword evidence="1" id="KW-0812">Transmembrane</keyword>
<feature type="transmembrane region" description="Helical" evidence="1">
    <location>
        <begin position="6"/>
        <end position="22"/>
    </location>
</feature>